<dbReference type="OrthoDB" id="6431331at2759"/>
<organism evidence="2">
    <name type="scientific">Nicotiana tabacum</name>
    <name type="common">Common tobacco</name>
    <dbReference type="NCBI Taxonomy" id="4097"/>
    <lineage>
        <taxon>Eukaryota</taxon>
        <taxon>Viridiplantae</taxon>
        <taxon>Streptophyta</taxon>
        <taxon>Embryophyta</taxon>
        <taxon>Tracheophyta</taxon>
        <taxon>Spermatophyta</taxon>
        <taxon>Magnoliopsida</taxon>
        <taxon>eudicotyledons</taxon>
        <taxon>Gunneridae</taxon>
        <taxon>Pentapetalae</taxon>
        <taxon>asterids</taxon>
        <taxon>lamiids</taxon>
        <taxon>Solanales</taxon>
        <taxon>Solanaceae</taxon>
        <taxon>Nicotianoideae</taxon>
        <taxon>Nicotianeae</taxon>
        <taxon>Nicotiana</taxon>
    </lineage>
</organism>
<dbReference type="InterPro" id="IPR050228">
    <property type="entry name" value="Carboxylesterase_BioH"/>
</dbReference>
<dbReference type="Gene3D" id="3.40.50.1820">
    <property type="entry name" value="alpha/beta hydrolase"/>
    <property type="match status" value="1"/>
</dbReference>
<evidence type="ECO:0000259" key="1">
    <source>
        <dbReference type="Pfam" id="PF00561"/>
    </source>
</evidence>
<proteinExistence type="predicted"/>
<protein>
    <submittedName>
        <fullName evidence="2">Uncharacterized protein isoform X2</fullName>
    </submittedName>
</protein>
<sequence length="195" mass="21662">MADSGFHCFAPDWIGFGFSDKPQPGYGFDYTEKEFHEEFEKLLEVLGVTSPFFLVVQGFLVGSYGLTWTLKNPSKISKLAILNTPLTVSSPIPGLFQQLRIPFFGEFTSHNAVMAERFIEAGSAYVLKLEKADVYRLPYLASSGPGFAKLCCNTHIVAPEGSVYRILEHAFGGHAVHLIFWISQGVVPFHLNLII</sequence>
<accession>A0A1S3ZVJ5</accession>
<name>A0A1S3ZVJ5_TOBAC</name>
<dbReference type="Pfam" id="PF00561">
    <property type="entry name" value="Abhydrolase_1"/>
    <property type="match status" value="1"/>
</dbReference>
<dbReference type="PANTHER" id="PTHR43194">
    <property type="entry name" value="HYDROLASE ALPHA/BETA FOLD FAMILY"/>
    <property type="match status" value="1"/>
</dbReference>
<evidence type="ECO:0000313" key="2">
    <source>
        <dbReference type="RefSeq" id="XP_016468387.1"/>
    </source>
</evidence>
<reference evidence="2" key="1">
    <citation type="submission" date="2025-08" db="UniProtKB">
        <authorList>
            <consortium name="RefSeq"/>
        </authorList>
    </citation>
    <scope>IDENTIFICATION</scope>
</reference>
<dbReference type="PANTHER" id="PTHR43194:SF2">
    <property type="entry name" value="PEROXISOMAL MEMBRANE PROTEIN LPX1"/>
    <property type="match status" value="1"/>
</dbReference>
<feature type="domain" description="AB hydrolase-1" evidence="1">
    <location>
        <begin position="2"/>
        <end position="88"/>
    </location>
</feature>
<dbReference type="SUPFAM" id="SSF53474">
    <property type="entry name" value="alpha/beta-Hydrolases"/>
    <property type="match status" value="1"/>
</dbReference>
<dbReference type="RefSeq" id="XP_016468387.1">
    <property type="nucleotide sequence ID" value="XM_016612901.1"/>
</dbReference>
<dbReference type="InterPro" id="IPR000073">
    <property type="entry name" value="AB_hydrolase_1"/>
</dbReference>
<gene>
    <name evidence="2" type="primary">LOC107790926</name>
</gene>
<dbReference type="AlphaFoldDB" id="A0A1S3ZVJ5"/>
<dbReference type="GO" id="GO:0016787">
    <property type="term" value="F:hydrolase activity"/>
    <property type="evidence" value="ECO:0007669"/>
    <property type="project" value="UniProtKB-ARBA"/>
</dbReference>
<dbReference type="InterPro" id="IPR029058">
    <property type="entry name" value="AB_hydrolase_fold"/>
</dbReference>